<dbReference type="GO" id="GO:0015288">
    <property type="term" value="F:porin activity"/>
    <property type="evidence" value="ECO:0007669"/>
    <property type="project" value="TreeGrafter"/>
</dbReference>
<evidence type="ECO:0000313" key="10">
    <source>
        <dbReference type="EMBL" id="RKG31661.1"/>
    </source>
</evidence>
<dbReference type="GO" id="GO:1990281">
    <property type="term" value="C:efflux pump complex"/>
    <property type="evidence" value="ECO:0007669"/>
    <property type="project" value="TreeGrafter"/>
</dbReference>
<accession>A0A3A8ES02</accession>
<feature type="signal peptide" evidence="9">
    <location>
        <begin position="1"/>
        <end position="38"/>
    </location>
</feature>
<dbReference type="Proteomes" id="UP000269001">
    <property type="component" value="Unassembled WGS sequence"/>
</dbReference>
<organism evidence="10 11">
    <name type="scientific">Acinetobacter guerrae</name>
    <dbReference type="NCBI Taxonomy" id="1843371"/>
    <lineage>
        <taxon>Bacteria</taxon>
        <taxon>Pseudomonadati</taxon>
        <taxon>Pseudomonadota</taxon>
        <taxon>Gammaproteobacteria</taxon>
        <taxon>Moraxellales</taxon>
        <taxon>Moraxellaceae</taxon>
        <taxon>Acinetobacter</taxon>
    </lineage>
</organism>
<protein>
    <submittedName>
        <fullName evidence="10">TolC family protein</fullName>
    </submittedName>
</protein>
<sequence>MKFRRQVYTTKPTFLTQALIKIMAAGLGFTGLCAQVQAQNFSYAQAEQQIIENSYTTQANQALQSSAKLDAEAVKGLGLPRIDFNVRAYKFHSEADVPLNSFKQGIENALNDKLDNQLNEWQNVIPPNIIGDVESGMNGVIHDGVNMVPNYANLTLQDEQIRSSISMVMPLYTGGLLKSTKQIAAIQSQRSELNTEQQQDVQRFEMIQAYFNVQLQQQLLKSSQFNFDAMQRHLDNALKLEKQGFLSKGQRMQFEVARNNAQRLLQSAQANLQSSQFQLNNLLRTNQVSQLTTPLFINKTQTQSLDNLMATYPEQSSLVRKMQMDTQIANENVRVQQAAKKPNLFAFGEYSLDDKENWIVGIAAKYNLFSGIDKSKSIHSAELKRYATELLTARTKQEIENVMNKSYSELNSAQQSHALLLQNQKAAQENLRIQELSFKEDMGTATQVIDAQNALNALNTEMALNAYKYILSLATLLQSHGSISSFKAYVNQPNTDYIR</sequence>
<evidence type="ECO:0000256" key="7">
    <source>
        <dbReference type="ARBA" id="ARBA00023237"/>
    </source>
</evidence>
<dbReference type="InterPro" id="IPR003423">
    <property type="entry name" value="OMP_efflux"/>
</dbReference>
<evidence type="ECO:0000256" key="2">
    <source>
        <dbReference type="ARBA" id="ARBA00007613"/>
    </source>
</evidence>
<reference evidence="10 11" key="1">
    <citation type="submission" date="2018-09" db="EMBL/GenBank/DDBJ databases">
        <title>The draft genome of Acinetobacter spp. strains.</title>
        <authorList>
            <person name="Qin J."/>
            <person name="Feng Y."/>
            <person name="Zong Z."/>
        </authorList>
    </citation>
    <scope>NUCLEOTIDE SEQUENCE [LARGE SCALE GENOMIC DNA]</scope>
    <source>
        <strain evidence="10 11">WCHAc060096</strain>
    </source>
</reference>
<evidence type="ECO:0000256" key="4">
    <source>
        <dbReference type="ARBA" id="ARBA00022452"/>
    </source>
</evidence>
<comment type="similarity">
    <text evidence="2">Belongs to the outer membrane factor (OMF) (TC 1.B.17) family.</text>
</comment>
<keyword evidence="3" id="KW-0813">Transport</keyword>
<evidence type="ECO:0000256" key="8">
    <source>
        <dbReference type="SAM" id="Coils"/>
    </source>
</evidence>
<proteinExistence type="inferred from homology"/>
<evidence type="ECO:0000313" key="11">
    <source>
        <dbReference type="Proteomes" id="UP000269001"/>
    </source>
</evidence>
<dbReference type="InterPro" id="IPR051906">
    <property type="entry name" value="TolC-like"/>
</dbReference>
<dbReference type="GO" id="GO:0015562">
    <property type="term" value="F:efflux transmembrane transporter activity"/>
    <property type="evidence" value="ECO:0007669"/>
    <property type="project" value="InterPro"/>
</dbReference>
<dbReference type="AlphaFoldDB" id="A0A3A8ES02"/>
<dbReference type="SUPFAM" id="SSF56954">
    <property type="entry name" value="Outer membrane efflux proteins (OEP)"/>
    <property type="match status" value="1"/>
</dbReference>
<dbReference type="Gene3D" id="1.20.1600.10">
    <property type="entry name" value="Outer membrane efflux proteins (OEP)"/>
    <property type="match status" value="1"/>
</dbReference>
<keyword evidence="11" id="KW-1185">Reference proteome</keyword>
<evidence type="ECO:0000256" key="6">
    <source>
        <dbReference type="ARBA" id="ARBA00023136"/>
    </source>
</evidence>
<keyword evidence="8" id="KW-0175">Coiled coil</keyword>
<evidence type="ECO:0000256" key="3">
    <source>
        <dbReference type="ARBA" id="ARBA00022448"/>
    </source>
</evidence>
<keyword evidence="9" id="KW-0732">Signal</keyword>
<comment type="subcellular location">
    <subcellularLocation>
        <location evidence="1">Cell outer membrane</location>
    </subcellularLocation>
</comment>
<evidence type="ECO:0000256" key="1">
    <source>
        <dbReference type="ARBA" id="ARBA00004442"/>
    </source>
</evidence>
<keyword evidence="4" id="KW-1134">Transmembrane beta strand</keyword>
<keyword evidence="5" id="KW-0812">Transmembrane</keyword>
<dbReference type="RefSeq" id="WP_120370962.1">
    <property type="nucleotide sequence ID" value="NZ_RAXU01000019.1"/>
</dbReference>
<dbReference type="PANTHER" id="PTHR30026">
    <property type="entry name" value="OUTER MEMBRANE PROTEIN TOLC"/>
    <property type="match status" value="1"/>
</dbReference>
<evidence type="ECO:0000256" key="9">
    <source>
        <dbReference type="SAM" id="SignalP"/>
    </source>
</evidence>
<keyword evidence="6" id="KW-0472">Membrane</keyword>
<dbReference type="Pfam" id="PF02321">
    <property type="entry name" value="OEP"/>
    <property type="match status" value="1"/>
</dbReference>
<evidence type="ECO:0000256" key="5">
    <source>
        <dbReference type="ARBA" id="ARBA00022692"/>
    </source>
</evidence>
<feature type="coiled-coil region" evidence="8">
    <location>
        <begin position="251"/>
        <end position="285"/>
    </location>
</feature>
<gene>
    <name evidence="10" type="ORF">D7V21_13370</name>
</gene>
<keyword evidence="7" id="KW-0998">Cell outer membrane</keyword>
<dbReference type="GO" id="GO:0009279">
    <property type="term" value="C:cell outer membrane"/>
    <property type="evidence" value="ECO:0007669"/>
    <property type="project" value="UniProtKB-SubCell"/>
</dbReference>
<comment type="caution">
    <text evidence="10">The sequence shown here is derived from an EMBL/GenBank/DDBJ whole genome shotgun (WGS) entry which is preliminary data.</text>
</comment>
<dbReference type="EMBL" id="RAXU01000019">
    <property type="protein sequence ID" value="RKG31661.1"/>
    <property type="molecule type" value="Genomic_DNA"/>
</dbReference>
<feature type="chain" id="PRO_5017245226" evidence="9">
    <location>
        <begin position="39"/>
        <end position="499"/>
    </location>
</feature>
<dbReference type="PANTHER" id="PTHR30026:SF5">
    <property type="entry name" value="ABC-TYPE EFFLUX SYSTEM SECRETIN COMPONENT"/>
    <property type="match status" value="1"/>
</dbReference>
<name>A0A3A8ES02_9GAMM</name>